<organism evidence="2 3">
    <name type="scientific">[Mycobacterium] stephanolepidis</name>
    <dbReference type="NCBI Taxonomy" id="1520670"/>
    <lineage>
        <taxon>Bacteria</taxon>
        <taxon>Bacillati</taxon>
        <taxon>Actinomycetota</taxon>
        <taxon>Actinomycetes</taxon>
        <taxon>Mycobacteriales</taxon>
        <taxon>Mycobacteriaceae</taxon>
        <taxon>Mycobacteroides</taxon>
    </lineage>
</organism>
<proteinExistence type="predicted"/>
<feature type="region of interest" description="Disordered" evidence="1">
    <location>
        <begin position="45"/>
        <end position="101"/>
    </location>
</feature>
<gene>
    <name evidence="2" type="ORF">MSTE_01821</name>
</gene>
<evidence type="ECO:0000313" key="2">
    <source>
        <dbReference type="EMBL" id="BAX97138.1"/>
    </source>
</evidence>
<evidence type="ECO:0000256" key="1">
    <source>
        <dbReference type="SAM" id="MobiDB-lite"/>
    </source>
</evidence>
<sequence>MTPMKSHKAQIPAGLRRALAAVAIIAVAMSGWQLNTNSPNGIGVMGLPGATADPTGPPGPTGDPGGMNGGQFQPPGLPPQQSDYQGGINQPPLDQKGLVHG</sequence>
<name>A0A1Z4EW03_9MYCO</name>
<evidence type="ECO:0000313" key="3">
    <source>
        <dbReference type="Proteomes" id="UP000217954"/>
    </source>
</evidence>
<dbReference type="Proteomes" id="UP000217954">
    <property type="component" value="Chromosome"/>
</dbReference>
<keyword evidence="3" id="KW-1185">Reference proteome</keyword>
<dbReference type="EMBL" id="AP018165">
    <property type="protein sequence ID" value="BAX97138.1"/>
    <property type="molecule type" value="Genomic_DNA"/>
</dbReference>
<dbReference type="RefSeq" id="WP_231897031.1">
    <property type="nucleotide sequence ID" value="NZ_AP018165.1"/>
</dbReference>
<dbReference type="AlphaFoldDB" id="A0A1Z4EW03"/>
<reference evidence="2 3" key="2">
    <citation type="journal article" date="2017" name="Int. J. Syst. Evol. Microbiol.">
        <title>Mycobacterium stephanolepidis sp. nov., a rapidly growing species related to Mycobacterium chelonae, isolated from marine teleost fish, Stephanolepis cirrhifer.</title>
        <authorList>
            <person name="Fukano H."/>
            <person name="Wada S."/>
            <person name="Kurata O."/>
            <person name="Katayama K."/>
            <person name="Fujiwara N."/>
            <person name="Hoshino Y."/>
        </authorList>
    </citation>
    <scope>NUCLEOTIDE SEQUENCE [LARGE SCALE GENOMIC DNA]</scope>
    <source>
        <strain evidence="2 3">NJB0901</strain>
    </source>
</reference>
<dbReference type="KEGG" id="mste:MSTE_01821"/>
<protein>
    <submittedName>
        <fullName evidence="2">Uncharacterized protein</fullName>
    </submittedName>
</protein>
<reference evidence="3" key="1">
    <citation type="journal article" date="2017" name="Genome Announc.">
        <title>Complete Genome Sequence of Mycobacterium stephanolepidis.</title>
        <authorList>
            <person name="Fukano H."/>
            <person name="Yoshida M."/>
            <person name="Katayama Y."/>
            <person name="Omatsu T."/>
            <person name="Mizutani T."/>
            <person name="Kurata O."/>
            <person name="Wada S."/>
            <person name="Hoshino Y."/>
        </authorList>
    </citation>
    <scope>NUCLEOTIDE SEQUENCE [LARGE SCALE GENOMIC DNA]</scope>
    <source>
        <strain evidence="3">NJB0901</strain>
    </source>
</reference>
<accession>A0A1Z4EW03</accession>